<evidence type="ECO:0000313" key="2">
    <source>
        <dbReference type="Proteomes" id="UP000220828"/>
    </source>
</evidence>
<dbReference type="Proteomes" id="UP000220828">
    <property type="component" value="Unassembled WGS sequence"/>
</dbReference>
<organism evidence="1 2">
    <name type="scientific">Flavobacterium branchiophilum</name>
    <dbReference type="NCBI Taxonomy" id="55197"/>
    <lineage>
        <taxon>Bacteria</taxon>
        <taxon>Pseudomonadati</taxon>
        <taxon>Bacteroidota</taxon>
        <taxon>Flavobacteriia</taxon>
        <taxon>Flavobacteriales</taxon>
        <taxon>Flavobacteriaceae</taxon>
        <taxon>Flavobacterium</taxon>
    </lineage>
</organism>
<sequence length="59" mass="6676">MKSYLKAGFLLNSPDSNGNPFVFLRKKLLNITKFCGEEMVCFENEKKQKIVMDSGTSVV</sequence>
<evidence type="ECO:0000313" key="1">
    <source>
        <dbReference type="EMBL" id="PDS23532.1"/>
    </source>
</evidence>
<dbReference type="AlphaFoldDB" id="A0A2H3KPZ7"/>
<name>A0A2H3KPZ7_9FLAO</name>
<gene>
    <name evidence="1" type="ORF">B0A77_10520</name>
</gene>
<proteinExistence type="predicted"/>
<protein>
    <submittedName>
        <fullName evidence="1">Uncharacterized protein</fullName>
    </submittedName>
</protein>
<reference evidence="1 2" key="1">
    <citation type="submission" date="2017-09" db="EMBL/GenBank/DDBJ databases">
        <title>Whole genomes of Flavobacteriaceae.</title>
        <authorList>
            <person name="Stine C."/>
            <person name="Li C."/>
            <person name="Tadesse D."/>
        </authorList>
    </citation>
    <scope>NUCLEOTIDE SEQUENCE [LARGE SCALE GENOMIC DNA]</scope>
    <source>
        <strain evidence="1 2">ATCC 35036</strain>
    </source>
</reference>
<dbReference type="EMBL" id="PCMW01000058">
    <property type="protein sequence ID" value="PDS23532.1"/>
    <property type="molecule type" value="Genomic_DNA"/>
</dbReference>
<accession>A0A2H3KPZ7</accession>
<comment type="caution">
    <text evidence="1">The sequence shown here is derived from an EMBL/GenBank/DDBJ whole genome shotgun (WGS) entry which is preliminary data.</text>
</comment>